<evidence type="ECO:0000313" key="2">
    <source>
        <dbReference type="EMBL" id="CAD9246884.1"/>
    </source>
</evidence>
<dbReference type="AlphaFoldDB" id="A0A7S1TTS1"/>
<feature type="compositionally biased region" description="Low complexity" evidence="1">
    <location>
        <begin position="568"/>
        <end position="582"/>
    </location>
</feature>
<name>A0A7S1TTS1_9STRA</name>
<sequence length="683" mass="73001">MSLTEASMDTIWHDLEGIVSEVTGIPTPSASGYPLSAAPSLSAPSALEGDGSDSGPQRPRRMSSISMGGNGLQGGVYGGYTRYEEEMSQHSVLGVCGDAPYLIVLDNCERVLDADRAPSDTGSQNSPSTFDAERVGRFQEFLNTLLHGAGSVRVLLTSSRTVGRNIAATEYVLALTQMDHKQAARLFVERSHALQMLLSHTYSRAQEQERAMDLIAAHPFIQRLRGNPYALSLAATVLQRLEETGTFGGRTLITTLERVTSSASSSPQVPSPPLGSGFSAAAVANPIDTMTLNGYGNPTLGAEPIIADEAADMTLLDFGHLTPMSSPQFGIHKKQLPGARAPAPSSLTPPPLSVAPQPPTPAEILERIHGVRNLADLLNHILEVLLAGLESSKDADPEVRELFEEMRHTIETGREWTPPSLVRFRNRVVGVCVQQRSSEEPLDTEVFREQVTQSYNAYHPEEATLHRSSGGRNSYRGRRRERRRPRTYNREGVADDLFSKYDSMQSKKAASEPQLEAIDQKAPAPKLSRRERRASRRDKPRLPGTASNPAVHLSRDTGADEAKGQTPSSSISGIGAITAGSTPMPPSQTGNSLATMSSPSTAAHHDLEHRSSVDTLAATPLPRVVSLNLSLDLPWQTAAAALGIGLGVGIGLGLGLGIGNAFGLKLGASLGNSARGGHLYHSP</sequence>
<feature type="region of interest" description="Disordered" evidence="1">
    <location>
        <begin position="334"/>
        <end position="357"/>
    </location>
</feature>
<feature type="compositionally biased region" description="Basic residues" evidence="1">
    <location>
        <begin position="475"/>
        <end position="487"/>
    </location>
</feature>
<feature type="compositionally biased region" description="Pro residues" evidence="1">
    <location>
        <begin position="347"/>
        <end position="357"/>
    </location>
</feature>
<protein>
    <submittedName>
        <fullName evidence="2">Uncharacterized protein</fullName>
    </submittedName>
</protein>
<reference evidence="2" key="1">
    <citation type="submission" date="2021-01" db="EMBL/GenBank/DDBJ databases">
        <authorList>
            <person name="Corre E."/>
            <person name="Pelletier E."/>
            <person name="Niang G."/>
            <person name="Scheremetjew M."/>
            <person name="Finn R."/>
            <person name="Kale V."/>
            <person name="Holt S."/>
            <person name="Cochrane G."/>
            <person name="Meng A."/>
            <person name="Brown T."/>
            <person name="Cohen L."/>
        </authorList>
    </citation>
    <scope>NUCLEOTIDE SEQUENCE</scope>
    <source>
        <strain evidence="2">CCMP2877</strain>
    </source>
</reference>
<feature type="compositionally biased region" description="Low complexity" evidence="1">
    <location>
        <begin position="30"/>
        <end position="47"/>
    </location>
</feature>
<feature type="compositionally biased region" description="Basic and acidic residues" evidence="1">
    <location>
        <begin position="553"/>
        <end position="563"/>
    </location>
</feature>
<feature type="compositionally biased region" description="Basic residues" evidence="1">
    <location>
        <begin position="527"/>
        <end position="539"/>
    </location>
</feature>
<proteinExistence type="predicted"/>
<accession>A0A7S1TTS1</accession>
<evidence type="ECO:0000256" key="1">
    <source>
        <dbReference type="SAM" id="MobiDB-lite"/>
    </source>
</evidence>
<gene>
    <name evidence="2" type="ORF">PPAR1163_LOCUS5236</name>
</gene>
<dbReference type="EMBL" id="HBGJ01008316">
    <property type="protein sequence ID" value="CAD9246884.1"/>
    <property type="molecule type" value="Transcribed_RNA"/>
</dbReference>
<feature type="compositionally biased region" description="Polar residues" evidence="1">
    <location>
        <begin position="587"/>
        <end position="601"/>
    </location>
</feature>
<feature type="region of interest" description="Disordered" evidence="1">
    <location>
        <begin position="457"/>
        <end position="608"/>
    </location>
</feature>
<feature type="compositionally biased region" description="Basic and acidic residues" evidence="1">
    <location>
        <begin position="488"/>
        <end position="499"/>
    </location>
</feature>
<feature type="region of interest" description="Disordered" evidence="1">
    <location>
        <begin position="30"/>
        <end position="70"/>
    </location>
</feature>
<organism evidence="2">
    <name type="scientific">Phaeomonas parva</name>
    <dbReference type="NCBI Taxonomy" id="124430"/>
    <lineage>
        <taxon>Eukaryota</taxon>
        <taxon>Sar</taxon>
        <taxon>Stramenopiles</taxon>
        <taxon>Ochrophyta</taxon>
        <taxon>Pinguiophyceae</taxon>
        <taxon>Pinguiochrysidales</taxon>
        <taxon>Pinguiochrysidaceae</taxon>
        <taxon>Phaeomonas</taxon>
    </lineage>
</organism>